<dbReference type="RefSeq" id="WP_371435482.1">
    <property type="nucleotide sequence ID" value="NZ_JBHSRS010000002.1"/>
</dbReference>
<dbReference type="InterPro" id="IPR001900">
    <property type="entry name" value="RNase_II/R"/>
</dbReference>
<dbReference type="Proteomes" id="UP001596270">
    <property type="component" value="Unassembled WGS sequence"/>
</dbReference>
<gene>
    <name evidence="2" type="ORF">ACFQND_01275</name>
</gene>
<dbReference type="SMART" id="SM00955">
    <property type="entry name" value="RNB"/>
    <property type="match status" value="1"/>
</dbReference>
<feature type="domain" description="RNB" evidence="1">
    <location>
        <begin position="45"/>
        <end position="381"/>
    </location>
</feature>
<dbReference type="Pfam" id="PF00773">
    <property type="entry name" value="RNB"/>
    <property type="match status" value="1"/>
</dbReference>
<proteinExistence type="predicted"/>
<dbReference type="EMBL" id="JBHSRS010000002">
    <property type="protein sequence ID" value="MFC6279871.1"/>
    <property type="molecule type" value="Genomic_DNA"/>
</dbReference>
<comment type="caution">
    <text evidence="2">The sequence shown here is derived from an EMBL/GenBank/DDBJ whole genome shotgun (WGS) entry which is preliminary data.</text>
</comment>
<dbReference type="Pfam" id="PF18614">
    <property type="entry name" value="RNase_II_C_S1"/>
    <property type="match status" value="1"/>
</dbReference>
<dbReference type="PANTHER" id="PTHR23355">
    <property type="entry name" value="RIBONUCLEASE"/>
    <property type="match status" value="1"/>
</dbReference>
<dbReference type="InterPro" id="IPR040596">
    <property type="entry name" value="RNase_II_C_S1"/>
</dbReference>
<dbReference type="PANTHER" id="PTHR23355:SF37">
    <property type="entry name" value="EXORIBONUCLEASE 2"/>
    <property type="match status" value="1"/>
</dbReference>
<evidence type="ECO:0000259" key="1">
    <source>
        <dbReference type="SMART" id="SM00955"/>
    </source>
</evidence>
<evidence type="ECO:0000313" key="3">
    <source>
        <dbReference type="Proteomes" id="UP001596270"/>
    </source>
</evidence>
<sequence>MDTTHLHKIAVEAMRDRGLLPDFAPQALQEAEAARQTAPERNDSIHDLRHLTWFSIDNDDTRDLDQLSVAEPLAAGITRLRVAVADVDVKVTPGGAVDGHAAVNTTSVYTAAGVFPMLPEVLSTDLTSLHEGQERLAVVVDMQVAADGTVPESTIYRATVLNRAKLTYDAVSAWLDGVGPPPPRMASVPGLEDQLRLHDTLAGQLRQWRQARGALNLNTASARPVFEKGQLVDLRPDEKNRAQDLISDLMIAANGATARFLVAKGFPSLRRLLQAPRRWDRLVALASGHGVQLPDAPDALALDHFLNTRRLADPAGFADLSLAVVKMLGSGEYAAAPASGSGTAGLGHFGLAVNDYAHSTAPNRRFPDLVTQRLLKAALAGVAPPYSAEQLSEIARHCTLQESNANKVERQVLKAAGAWLLQGRIGEVFDAIVTGAAAKGTFVRICSPLLEGRVVRGFEGLDVGDAAHVRLVAVDAEKSFIDFERV</sequence>
<dbReference type="InterPro" id="IPR012340">
    <property type="entry name" value="NA-bd_OB-fold"/>
</dbReference>
<dbReference type="InterPro" id="IPR050180">
    <property type="entry name" value="RNR_Ribonuclease"/>
</dbReference>
<protein>
    <submittedName>
        <fullName evidence="2">RNB domain-containing ribonuclease</fullName>
    </submittedName>
</protein>
<evidence type="ECO:0000313" key="2">
    <source>
        <dbReference type="EMBL" id="MFC6279871.1"/>
    </source>
</evidence>
<reference evidence="3" key="1">
    <citation type="journal article" date="2019" name="Int. J. Syst. Evol. Microbiol.">
        <title>The Global Catalogue of Microorganisms (GCM) 10K type strain sequencing project: providing services to taxonomists for standard genome sequencing and annotation.</title>
        <authorList>
            <consortium name="The Broad Institute Genomics Platform"/>
            <consortium name="The Broad Institute Genome Sequencing Center for Infectious Disease"/>
            <person name="Wu L."/>
            <person name="Ma J."/>
        </authorList>
    </citation>
    <scope>NUCLEOTIDE SEQUENCE [LARGE SCALE GENOMIC DNA]</scope>
    <source>
        <strain evidence="3">CCUG 39402</strain>
    </source>
</reference>
<organism evidence="2 3">
    <name type="scientific">Polaromonas aquatica</name>
    <dbReference type="NCBI Taxonomy" id="332657"/>
    <lineage>
        <taxon>Bacteria</taxon>
        <taxon>Pseudomonadati</taxon>
        <taxon>Pseudomonadota</taxon>
        <taxon>Betaproteobacteria</taxon>
        <taxon>Burkholderiales</taxon>
        <taxon>Comamonadaceae</taxon>
        <taxon>Polaromonas</taxon>
    </lineage>
</organism>
<keyword evidence="3" id="KW-1185">Reference proteome</keyword>
<name>A0ABW1TQI9_9BURK</name>
<accession>A0ABW1TQI9</accession>
<dbReference type="SUPFAM" id="SSF50249">
    <property type="entry name" value="Nucleic acid-binding proteins"/>
    <property type="match status" value="1"/>
</dbReference>